<protein>
    <submittedName>
        <fullName evidence="2">ATP-binding cassette domain-containing protein</fullName>
    </submittedName>
</protein>
<evidence type="ECO:0000313" key="2">
    <source>
        <dbReference type="EMBL" id="MSS83659.1"/>
    </source>
</evidence>
<proteinExistence type="predicted"/>
<dbReference type="GO" id="GO:0005524">
    <property type="term" value="F:ATP binding"/>
    <property type="evidence" value="ECO:0007669"/>
    <property type="project" value="UniProtKB-KW"/>
</dbReference>
<evidence type="ECO:0000313" key="3">
    <source>
        <dbReference type="Proteomes" id="UP000470875"/>
    </source>
</evidence>
<dbReference type="PANTHER" id="PTHR43514">
    <property type="entry name" value="ABC TRANSPORTER I FAMILY MEMBER 10"/>
    <property type="match status" value="1"/>
</dbReference>
<dbReference type="InterPro" id="IPR003439">
    <property type="entry name" value="ABC_transporter-like_ATP-bd"/>
</dbReference>
<accession>A0A6N7VPJ6</accession>
<dbReference type="InterPro" id="IPR050334">
    <property type="entry name" value="Molybdenum_import_ModC"/>
</dbReference>
<dbReference type="Pfam" id="PF00005">
    <property type="entry name" value="ABC_tran"/>
    <property type="match status" value="1"/>
</dbReference>
<dbReference type="PANTHER" id="PTHR43514:SF4">
    <property type="entry name" value="ABC TRANSPORTER I FAMILY MEMBER 10"/>
    <property type="match status" value="1"/>
</dbReference>
<reference evidence="2 3" key="1">
    <citation type="submission" date="2019-08" db="EMBL/GenBank/DDBJ databases">
        <title>In-depth cultivation of the pig gut microbiome towards novel bacterial diversity and tailored functional studies.</title>
        <authorList>
            <person name="Wylensek D."/>
            <person name="Hitch T.C.A."/>
            <person name="Clavel T."/>
        </authorList>
    </citation>
    <scope>NUCLEOTIDE SEQUENCE [LARGE SCALE GENOMIC DNA]</scope>
    <source>
        <strain evidence="2 3">WB03_NA08</strain>
    </source>
</reference>
<dbReference type="GO" id="GO:0016887">
    <property type="term" value="F:ATP hydrolysis activity"/>
    <property type="evidence" value="ECO:0007669"/>
    <property type="project" value="InterPro"/>
</dbReference>
<comment type="caution">
    <text evidence="2">The sequence shown here is derived from an EMBL/GenBank/DDBJ whole genome shotgun (WGS) entry which is preliminary data.</text>
</comment>
<sequence>MGHCPSGRNRAGKSTLLRGFAGFQPMEYESFRIDGVETPLASTRHRDLVCSVLDQSIWLRGLTVWDHFRLFAPVKECQRALELFDIEHLAYRIPATLSTGQRQRANLASTLVRPWRVLLLDEPESGLDEEHQGILAATYKAR</sequence>
<feature type="domain" description="ABC transporter" evidence="1">
    <location>
        <begin position="7"/>
        <end position="123"/>
    </location>
</feature>
<name>A0A6N7VPJ6_9ACTO</name>
<dbReference type="EMBL" id="VULO01000002">
    <property type="protein sequence ID" value="MSS83659.1"/>
    <property type="molecule type" value="Genomic_DNA"/>
</dbReference>
<dbReference type="InterPro" id="IPR027417">
    <property type="entry name" value="P-loop_NTPase"/>
</dbReference>
<dbReference type="AlphaFoldDB" id="A0A6N7VPJ6"/>
<dbReference type="Proteomes" id="UP000470875">
    <property type="component" value="Unassembled WGS sequence"/>
</dbReference>
<dbReference type="Gene3D" id="3.40.50.300">
    <property type="entry name" value="P-loop containing nucleotide triphosphate hydrolases"/>
    <property type="match status" value="1"/>
</dbReference>
<dbReference type="SUPFAM" id="SSF52540">
    <property type="entry name" value="P-loop containing nucleoside triphosphate hydrolases"/>
    <property type="match status" value="1"/>
</dbReference>
<keyword evidence="3" id="KW-1185">Reference proteome</keyword>
<gene>
    <name evidence="2" type="ORF">FYJ24_02545</name>
</gene>
<keyword evidence="2" id="KW-0547">Nucleotide-binding</keyword>
<evidence type="ECO:0000259" key="1">
    <source>
        <dbReference type="Pfam" id="PF00005"/>
    </source>
</evidence>
<keyword evidence="2" id="KW-0067">ATP-binding</keyword>
<organism evidence="2 3">
    <name type="scientific">Scrofimicrobium canadense</name>
    <dbReference type="NCBI Taxonomy" id="2652290"/>
    <lineage>
        <taxon>Bacteria</taxon>
        <taxon>Bacillati</taxon>
        <taxon>Actinomycetota</taxon>
        <taxon>Actinomycetes</taxon>
        <taxon>Actinomycetales</taxon>
        <taxon>Actinomycetaceae</taxon>
        <taxon>Scrofimicrobium</taxon>
    </lineage>
</organism>